<comment type="caution">
    <text evidence="2">The sequence shown here is derived from an EMBL/GenBank/DDBJ whole genome shotgun (WGS) entry which is preliminary data.</text>
</comment>
<dbReference type="EMBL" id="BGPR01001764">
    <property type="protein sequence ID" value="GBM61363.1"/>
    <property type="molecule type" value="Genomic_DNA"/>
</dbReference>
<accession>A0A4Y2H6U3</accession>
<dbReference type="AlphaFoldDB" id="A0A4Y2H6U3"/>
<feature type="non-terminal residue" evidence="2">
    <location>
        <position position="1"/>
    </location>
</feature>
<evidence type="ECO:0000256" key="1">
    <source>
        <dbReference type="SAM" id="MobiDB-lite"/>
    </source>
</evidence>
<dbReference type="Proteomes" id="UP000499080">
    <property type="component" value="Unassembled WGS sequence"/>
</dbReference>
<keyword evidence="3" id="KW-1185">Reference proteome</keyword>
<feature type="compositionally biased region" description="Basic and acidic residues" evidence="1">
    <location>
        <begin position="63"/>
        <end position="89"/>
    </location>
</feature>
<reference evidence="2 3" key="1">
    <citation type="journal article" date="2019" name="Sci. Rep.">
        <title>Orb-weaving spider Araneus ventricosus genome elucidates the spidroin gene catalogue.</title>
        <authorList>
            <person name="Kono N."/>
            <person name="Nakamura H."/>
            <person name="Ohtoshi R."/>
            <person name="Moran D.A.P."/>
            <person name="Shinohara A."/>
            <person name="Yoshida Y."/>
            <person name="Fujiwara M."/>
            <person name="Mori M."/>
            <person name="Tomita M."/>
            <person name="Arakawa K."/>
        </authorList>
    </citation>
    <scope>NUCLEOTIDE SEQUENCE [LARGE SCALE GENOMIC DNA]</scope>
</reference>
<protein>
    <submittedName>
        <fullName evidence="2">Uncharacterized protein</fullName>
    </submittedName>
</protein>
<gene>
    <name evidence="2" type="ORF">AVEN_112246-2_1</name>
</gene>
<evidence type="ECO:0000313" key="2">
    <source>
        <dbReference type="EMBL" id="GBM61363.1"/>
    </source>
</evidence>
<evidence type="ECO:0000313" key="3">
    <source>
        <dbReference type="Proteomes" id="UP000499080"/>
    </source>
</evidence>
<proteinExistence type="predicted"/>
<feature type="region of interest" description="Disordered" evidence="1">
    <location>
        <begin position="1"/>
        <end position="89"/>
    </location>
</feature>
<organism evidence="2 3">
    <name type="scientific">Araneus ventricosus</name>
    <name type="common">Orbweaver spider</name>
    <name type="synonym">Epeira ventricosa</name>
    <dbReference type="NCBI Taxonomy" id="182803"/>
    <lineage>
        <taxon>Eukaryota</taxon>
        <taxon>Metazoa</taxon>
        <taxon>Ecdysozoa</taxon>
        <taxon>Arthropoda</taxon>
        <taxon>Chelicerata</taxon>
        <taxon>Arachnida</taxon>
        <taxon>Araneae</taxon>
        <taxon>Araneomorphae</taxon>
        <taxon>Entelegynae</taxon>
        <taxon>Araneoidea</taxon>
        <taxon>Araneidae</taxon>
        <taxon>Araneus</taxon>
    </lineage>
</organism>
<feature type="compositionally biased region" description="Acidic residues" evidence="1">
    <location>
        <begin position="27"/>
        <end position="36"/>
    </location>
</feature>
<name>A0A4Y2H6U3_ARAVE</name>
<feature type="compositionally biased region" description="Basic and acidic residues" evidence="1">
    <location>
        <begin position="45"/>
        <end position="54"/>
    </location>
</feature>
<sequence>NIAENIKNSDDEPMDIDEGSNQNEDNQSTDEGEQLDLNENAGQLGEERSPKEEDATLSEEEEVRLRAEEEAKLKAEEEDRLRAEEEEDRLKAAAAEEEAMLKAEEEQDNMYLAVTAKRKKQNIAADLFQQLLASRISRHTCIERLGEYGLYWHRPANCVPASASSCREEINWALVLRA</sequence>